<proteinExistence type="predicted"/>
<feature type="region of interest" description="Disordered" evidence="1">
    <location>
        <begin position="29"/>
        <end position="65"/>
    </location>
</feature>
<accession>A0A484KV84</accession>
<dbReference type="Proteomes" id="UP000595140">
    <property type="component" value="Unassembled WGS sequence"/>
</dbReference>
<keyword evidence="3" id="KW-1185">Reference proteome</keyword>
<name>A0A484KV84_9ASTE</name>
<evidence type="ECO:0000256" key="1">
    <source>
        <dbReference type="SAM" id="MobiDB-lite"/>
    </source>
</evidence>
<dbReference type="EMBL" id="OOIL02000571">
    <property type="protein sequence ID" value="VFQ67119.1"/>
    <property type="molecule type" value="Genomic_DNA"/>
</dbReference>
<organism evidence="2 3">
    <name type="scientific">Cuscuta campestris</name>
    <dbReference type="NCBI Taxonomy" id="132261"/>
    <lineage>
        <taxon>Eukaryota</taxon>
        <taxon>Viridiplantae</taxon>
        <taxon>Streptophyta</taxon>
        <taxon>Embryophyta</taxon>
        <taxon>Tracheophyta</taxon>
        <taxon>Spermatophyta</taxon>
        <taxon>Magnoliopsida</taxon>
        <taxon>eudicotyledons</taxon>
        <taxon>Gunneridae</taxon>
        <taxon>Pentapetalae</taxon>
        <taxon>asterids</taxon>
        <taxon>lamiids</taxon>
        <taxon>Solanales</taxon>
        <taxon>Convolvulaceae</taxon>
        <taxon>Cuscuteae</taxon>
        <taxon>Cuscuta</taxon>
        <taxon>Cuscuta subgen. Grammica</taxon>
        <taxon>Cuscuta sect. Cleistogrammica</taxon>
    </lineage>
</organism>
<feature type="compositionally biased region" description="Polar residues" evidence="1">
    <location>
        <begin position="56"/>
        <end position="65"/>
    </location>
</feature>
<protein>
    <submittedName>
        <fullName evidence="2">Uncharacterized protein</fullName>
    </submittedName>
</protein>
<reference evidence="2 3" key="1">
    <citation type="submission" date="2018-04" db="EMBL/GenBank/DDBJ databases">
        <authorList>
            <person name="Vogel A."/>
        </authorList>
    </citation>
    <scope>NUCLEOTIDE SEQUENCE [LARGE SCALE GENOMIC DNA]</scope>
</reference>
<sequence>MGWKTALTMNPAPNDAITCAPMYTGKVFESSKGKSDSWIEMSPRDVSSGKNDNHNSKTGRSSESYQPFTSFPFFIDNGCCGSCKY</sequence>
<gene>
    <name evidence="2" type="ORF">CCAM_LOCUS8895</name>
</gene>
<dbReference type="AlphaFoldDB" id="A0A484KV84"/>
<evidence type="ECO:0000313" key="3">
    <source>
        <dbReference type="Proteomes" id="UP000595140"/>
    </source>
</evidence>
<evidence type="ECO:0000313" key="2">
    <source>
        <dbReference type="EMBL" id="VFQ67119.1"/>
    </source>
</evidence>